<dbReference type="OrthoDB" id="9797162at2"/>
<dbReference type="EMBL" id="PTRA01000002">
    <property type="protein sequence ID" value="PQA56787.1"/>
    <property type="molecule type" value="Genomic_DNA"/>
</dbReference>
<dbReference type="InterPro" id="IPR016024">
    <property type="entry name" value="ARM-type_fold"/>
</dbReference>
<dbReference type="AlphaFoldDB" id="A0A2S7IJA6"/>
<proteinExistence type="predicted"/>
<dbReference type="SUPFAM" id="SSF48371">
    <property type="entry name" value="ARM repeat"/>
    <property type="match status" value="1"/>
</dbReference>
<organism evidence="2 3">
    <name type="scientific">Siphonobacter curvatus</name>
    <dbReference type="NCBI Taxonomy" id="2094562"/>
    <lineage>
        <taxon>Bacteria</taxon>
        <taxon>Pseudomonadati</taxon>
        <taxon>Bacteroidota</taxon>
        <taxon>Cytophagia</taxon>
        <taxon>Cytophagales</taxon>
        <taxon>Cytophagaceae</taxon>
        <taxon>Siphonobacter</taxon>
    </lineage>
</organism>
<dbReference type="InterPro" id="IPR021133">
    <property type="entry name" value="HEAT_type_2"/>
</dbReference>
<accession>A0A2S7IJA6</accession>
<keyword evidence="1" id="KW-0677">Repeat</keyword>
<gene>
    <name evidence="2" type="ORF">C5O19_15715</name>
</gene>
<reference evidence="3" key="1">
    <citation type="submission" date="2018-02" db="EMBL/GenBank/DDBJ databases">
        <title>Genome sequencing of Solimonas sp. HR-BB.</title>
        <authorList>
            <person name="Lee Y."/>
            <person name="Jeon C.O."/>
        </authorList>
    </citation>
    <scope>NUCLEOTIDE SEQUENCE [LARGE SCALE GENOMIC DNA]</scope>
    <source>
        <strain evidence="3">HR-U</strain>
    </source>
</reference>
<evidence type="ECO:0000313" key="2">
    <source>
        <dbReference type="EMBL" id="PQA56787.1"/>
    </source>
</evidence>
<dbReference type="InterPro" id="IPR000357">
    <property type="entry name" value="HEAT"/>
</dbReference>
<name>A0A2S7IJA6_9BACT</name>
<dbReference type="Proteomes" id="UP000239590">
    <property type="component" value="Unassembled WGS sequence"/>
</dbReference>
<keyword evidence="3" id="KW-1185">Reference proteome</keyword>
<dbReference type="Pfam" id="PF02985">
    <property type="entry name" value="HEAT"/>
    <property type="match status" value="1"/>
</dbReference>
<evidence type="ECO:0000313" key="3">
    <source>
        <dbReference type="Proteomes" id="UP000239590"/>
    </source>
</evidence>
<evidence type="ECO:0000256" key="1">
    <source>
        <dbReference type="ARBA" id="ARBA00022737"/>
    </source>
</evidence>
<dbReference type="Gene3D" id="1.25.40.290">
    <property type="entry name" value="ARM repeat domains"/>
    <property type="match status" value="1"/>
</dbReference>
<dbReference type="RefSeq" id="WP_104714307.1">
    <property type="nucleotide sequence ID" value="NZ_PTRA01000002.1"/>
</dbReference>
<comment type="caution">
    <text evidence="2">The sequence shown here is derived from an EMBL/GenBank/DDBJ whole genome shotgun (WGS) entry which is preliminary data.</text>
</comment>
<protein>
    <submittedName>
        <fullName evidence="2">DNA alkylation repair protein</fullName>
    </submittedName>
</protein>
<sequence length="366" mass="42123">MSLVKDIYSPDFFDHFTELLQEVLPDFAKETFLQRIFTPAFAAMAWKERMQHTSHVLHEFLPENFETAAPYLLNIVEKLLKQRTSGDSLVYIFLPEYIATYGLSDFSTSIALFERTTQLISAEFAVRPFLLTYPEAMIQQMFRWSHHPSPQVRRLASEGSRPRLPWGIGIPALKKDPSPTLPILENLKNDPSESVRRSVANHLNDIAKDHPEVVMQIARQWAGHSSQTDALIKHACRTLLKRGYPEALAYYGLESDDLTLTDVQLLTKEVRMGESLTFSFVLTNQKTRPHTVRLEYGIYFRKANGQLSRKVFKISERLYPANESTTVVRRHAFRPITTRVYYAGEHQLSIIVNGEEKCTLPFTLFL</sequence>
<dbReference type="PROSITE" id="PS50077">
    <property type="entry name" value="HEAT_REPEAT"/>
    <property type="match status" value="1"/>
</dbReference>